<feature type="region of interest" description="Disordered" evidence="1">
    <location>
        <begin position="1"/>
        <end position="57"/>
    </location>
</feature>
<sequence>MNVVPDDECHPIDNTGSSPQVASGMGGDLGRRSTGSDGWVFSGPGSGSPTLAAPGSCKDENIVRGETRVCRNWNAVGSFI</sequence>
<evidence type="ECO:0000256" key="1">
    <source>
        <dbReference type="SAM" id="MobiDB-lite"/>
    </source>
</evidence>
<protein>
    <submittedName>
        <fullName evidence="2">Uncharacterized protein</fullName>
    </submittedName>
</protein>
<reference evidence="2 3" key="1">
    <citation type="submission" date="2018-11" db="EMBL/GenBank/DDBJ databases">
        <title>Genome sequence and assembly of Colletotrichum sidae.</title>
        <authorList>
            <person name="Gan P."/>
            <person name="Shirasu K."/>
        </authorList>
    </citation>
    <scope>NUCLEOTIDE SEQUENCE [LARGE SCALE GENOMIC DNA]</scope>
    <source>
        <strain evidence="2 3">CBS 518.97</strain>
    </source>
</reference>
<dbReference type="EMBL" id="QAPF01000035">
    <property type="protein sequence ID" value="TEA20257.1"/>
    <property type="molecule type" value="Genomic_DNA"/>
</dbReference>
<gene>
    <name evidence="2" type="ORF">C8034_v003936</name>
</gene>
<proteinExistence type="predicted"/>
<name>A0A4R8TPR1_9PEZI</name>
<organism evidence="2 3">
    <name type="scientific">Colletotrichum sidae</name>
    <dbReference type="NCBI Taxonomy" id="1347389"/>
    <lineage>
        <taxon>Eukaryota</taxon>
        <taxon>Fungi</taxon>
        <taxon>Dikarya</taxon>
        <taxon>Ascomycota</taxon>
        <taxon>Pezizomycotina</taxon>
        <taxon>Sordariomycetes</taxon>
        <taxon>Hypocreomycetidae</taxon>
        <taxon>Glomerellales</taxon>
        <taxon>Glomerellaceae</taxon>
        <taxon>Colletotrichum</taxon>
        <taxon>Colletotrichum orbiculare species complex</taxon>
    </lineage>
</organism>
<evidence type="ECO:0000313" key="2">
    <source>
        <dbReference type="EMBL" id="TEA20257.1"/>
    </source>
</evidence>
<comment type="caution">
    <text evidence="2">The sequence shown here is derived from an EMBL/GenBank/DDBJ whole genome shotgun (WGS) entry which is preliminary data.</text>
</comment>
<evidence type="ECO:0000313" key="3">
    <source>
        <dbReference type="Proteomes" id="UP000295604"/>
    </source>
</evidence>
<dbReference type="AlphaFoldDB" id="A0A4R8TPR1"/>
<keyword evidence="3" id="KW-1185">Reference proteome</keyword>
<accession>A0A4R8TPR1</accession>
<dbReference type="Proteomes" id="UP000295604">
    <property type="component" value="Unassembled WGS sequence"/>
</dbReference>